<dbReference type="InterPro" id="IPR055438">
    <property type="entry name" value="AstE_AspA_cat"/>
</dbReference>
<evidence type="ECO:0000256" key="6">
    <source>
        <dbReference type="NCBIfam" id="TIGR03242"/>
    </source>
</evidence>
<comment type="pathway">
    <text evidence="5">Amino-acid degradation; L-arginine degradation via AST pathway; L-glutamate and succinate from L-arginine: step 5/5.</text>
</comment>
<dbReference type="Pfam" id="PF24827">
    <property type="entry name" value="AstE_AspA_cat"/>
    <property type="match status" value="1"/>
</dbReference>
<dbReference type="EMBL" id="PJZK01000020">
    <property type="protein sequence ID" value="PLR45933.1"/>
    <property type="molecule type" value="Genomic_DNA"/>
</dbReference>
<proteinExistence type="inferred from homology"/>
<evidence type="ECO:0000256" key="3">
    <source>
        <dbReference type="ARBA" id="ARBA00022801"/>
    </source>
</evidence>
<feature type="binding site" evidence="5">
    <location>
        <position position="146"/>
    </location>
    <ligand>
        <name>Zn(2+)</name>
        <dbReference type="ChEBI" id="CHEBI:29105"/>
    </ligand>
</feature>
<keyword evidence="10" id="KW-1185">Reference proteome</keyword>
<evidence type="ECO:0000256" key="2">
    <source>
        <dbReference type="ARBA" id="ARBA00022723"/>
    </source>
</evidence>
<dbReference type="NCBIfam" id="NF003706">
    <property type="entry name" value="PRK05324.1"/>
    <property type="match status" value="1"/>
</dbReference>
<comment type="similarity">
    <text evidence="5">Belongs to the AspA/AstE family. Succinylglutamate desuccinylase subfamily.</text>
</comment>
<feature type="active site" evidence="5">
    <location>
        <position position="209"/>
    </location>
</feature>
<feature type="domain" description="Succinylglutamate desuccinylase/Aspartoacylase catalytic" evidence="8">
    <location>
        <begin position="41"/>
        <end position="234"/>
    </location>
</feature>
<dbReference type="HAMAP" id="MF_00767">
    <property type="entry name" value="Arg_catab_AstE"/>
    <property type="match status" value="1"/>
</dbReference>
<dbReference type="Gene3D" id="3.40.630.10">
    <property type="entry name" value="Zn peptidases"/>
    <property type="match status" value="1"/>
</dbReference>
<evidence type="ECO:0000256" key="4">
    <source>
        <dbReference type="ARBA" id="ARBA00022833"/>
    </source>
</evidence>
<feature type="domain" description="AstE/AspA barrel-sandwich hybrid" evidence="7">
    <location>
        <begin position="247"/>
        <end position="320"/>
    </location>
</feature>
<evidence type="ECO:0000313" key="10">
    <source>
        <dbReference type="Proteomes" id="UP000234626"/>
    </source>
</evidence>
<dbReference type="Proteomes" id="UP000234626">
    <property type="component" value="Unassembled WGS sequence"/>
</dbReference>
<sequence length="329" mass="35769">MQPLTDQLLHCALPDLPLPAALHPRWLAEGVLQLMPENARRAVVVSAGIHGNETAPIELLLELLAAISAGSLRPDAALLLVFGNLPAMRANRRYLHHDMNRLFGGRHRTAPRSHEATRAAELEAVTTAFFDHPGTPAGDRWHLDMHTAIRGSLYPQFALVPYHTHPYSPAFFDLLAAAELDAVVQHTQAGGTFSHFVSEQFQAQSVTLELGKARPFGQNDLPQFAPTGRAIRALITGAALPARQKPPVRHFTVAESLIKTSEHFTLNLPDAAENFTCLPPGYEIAAQPDRRWIVSDTARHILFPNAGVATGLRAGLLLAPGAPHLSLPE</sequence>
<dbReference type="OrthoDB" id="5290473at2"/>
<evidence type="ECO:0000256" key="1">
    <source>
        <dbReference type="ARBA" id="ARBA00022503"/>
    </source>
</evidence>
<dbReference type="RefSeq" id="WP_101835640.1">
    <property type="nucleotide sequence ID" value="NZ_PJZK01000020.1"/>
</dbReference>
<gene>
    <name evidence="5 9" type="primary">astE</name>
    <name evidence="9" type="ORF">CYR34_16830</name>
</gene>
<evidence type="ECO:0000256" key="5">
    <source>
        <dbReference type="HAMAP-Rule" id="MF_00767"/>
    </source>
</evidence>
<dbReference type="PANTHER" id="PTHR15162:SF7">
    <property type="entry name" value="SUCCINYLGLUTAMATE DESUCCINYLASE"/>
    <property type="match status" value="1"/>
</dbReference>
<comment type="caution">
    <text evidence="9">The sequence shown here is derived from an EMBL/GenBank/DDBJ whole genome shotgun (WGS) entry which is preliminary data.</text>
</comment>
<comment type="cofactor">
    <cofactor evidence="5">
        <name>Zn(2+)</name>
        <dbReference type="ChEBI" id="CHEBI:29105"/>
    </cofactor>
    <text evidence="5">Binds 1 zinc ion per subunit.</text>
</comment>
<feature type="binding site" evidence="5">
    <location>
        <position position="50"/>
    </location>
    <ligand>
        <name>Zn(2+)</name>
        <dbReference type="ChEBI" id="CHEBI:29105"/>
    </ligand>
</feature>
<dbReference type="SUPFAM" id="SSF53187">
    <property type="entry name" value="Zn-dependent exopeptidases"/>
    <property type="match status" value="1"/>
</dbReference>
<evidence type="ECO:0000313" key="9">
    <source>
        <dbReference type="EMBL" id="PLR45933.1"/>
    </source>
</evidence>
<evidence type="ECO:0000259" key="7">
    <source>
        <dbReference type="Pfam" id="PF04952"/>
    </source>
</evidence>
<dbReference type="AlphaFoldDB" id="A0A2N5EJK9"/>
<dbReference type="InterPro" id="IPR016681">
    <property type="entry name" value="SuccinylGlu_desuccinylase"/>
</dbReference>
<comment type="catalytic activity">
    <reaction evidence="5">
        <text>N-succinyl-L-glutamate + H2O = L-glutamate + succinate</text>
        <dbReference type="Rhea" id="RHEA:15169"/>
        <dbReference type="ChEBI" id="CHEBI:15377"/>
        <dbReference type="ChEBI" id="CHEBI:29985"/>
        <dbReference type="ChEBI" id="CHEBI:30031"/>
        <dbReference type="ChEBI" id="CHEBI:58763"/>
        <dbReference type="EC" id="3.5.1.96"/>
    </reaction>
</comment>
<protein>
    <recommendedName>
        <fullName evidence="5 6">Succinylglutamate desuccinylase</fullName>
        <ecNumber evidence="5 6">3.5.1.96</ecNumber>
    </recommendedName>
</protein>
<keyword evidence="4 5" id="KW-0862">Zinc</keyword>
<evidence type="ECO:0000259" key="8">
    <source>
        <dbReference type="Pfam" id="PF24827"/>
    </source>
</evidence>
<dbReference type="PANTHER" id="PTHR15162">
    <property type="entry name" value="ASPARTOACYLASE"/>
    <property type="match status" value="1"/>
</dbReference>
<keyword evidence="1 5" id="KW-0056">Arginine metabolism</keyword>
<organism evidence="9 10">
    <name type="scientific">Chimaeribacter arupi</name>
    <dbReference type="NCBI Taxonomy" id="2060066"/>
    <lineage>
        <taxon>Bacteria</taxon>
        <taxon>Pseudomonadati</taxon>
        <taxon>Pseudomonadota</taxon>
        <taxon>Gammaproteobacteria</taxon>
        <taxon>Enterobacterales</taxon>
        <taxon>Yersiniaceae</taxon>
        <taxon>Chimaeribacter</taxon>
    </lineage>
</organism>
<dbReference type="EC" id="3.5.1.96" evidence="5 6"/>
<keyword evidence="3 5" id="KW-0378">Hydrolase</keyword>
<keyword evidence="2 5" id="KW-0479">Metal-binding</keyword>
<dbReference type="GO" id="GO:0008270">
    <property type="term" value="F:zinc ion binding"/>
    <property type="evidence" value="ECO:0007669"/>
    <property type="project" value="UniProtKB-UniRule"/>
</dbReference>
<dbReference type="NCBIfam" id="TIGR03242">
    <property type="entry name" value="arg_catab_astE"/>
    <property type="match status" value="1"/>
</dbReference>
<accession>A0A2N5EJK9</accession>
<dbReference type="GO" id="GO:0016788">
    <property type="term" value="F:hydrolase activity, acting on ester bonds"/>
    <property type="evidence" value="ECO:0007669"/>
    <property type="project" value="UniProtKB-UniRule"/>
</dbReference>
<feature type="binding site" evidence="5">
    <location>
        <position position="53"/>
    </location>
    <ligand>
        <name>Zn(2+)</name>
        <dbReference type="ChEBI" id="CHEBI:29105"/>
    </ligand>
</feature>
<comment type="function">
    <text evidence="5">Transforms N(2)-succinylglutamate into succinate and glutamate.</text>
</comment>
<reference evidence="9 10" key="1">
    <citation type="submission" date="2017-12" db="EMBL/GenBank/DDBJ databases">
        <title>Characterization of six clinical isolates of Enterochimera gen. nov., a novel genus of the Yersiniaciae family and the three species Enterochimera arupensis sp. nov., Enterochimera coloradensis sp. nov, and Enterochimera californica sp. nov.</title>
        <authorList>
            <person name="Rossi A."/>
            <person name="Fisher M."/>
        </authorList>
    </citation>
    <scope>NUCLEOTIDE SEQUENCE [LARGE SCALE GENOMIC DNA]</scope>
    <source>
        <strain evidence="9 10">2016Iso1</strain>
    </source>
</reference>
<dbReference type="GO" id="GO:0019544">
    <property type="term" value="P:L-arginine catabolic process to L-glutamate"/>
    <property type="evidence" value="ECO:0007669"/>
    <property type="project" value="UniProtKB-UniRule"/>
</dbReference>
<dbReference type="GO" id="GO:0009017">
    <property type="term" value="F:succinylglutamate desuccinylase activity"/>
    <property type="evidence" value="ECO:0007669"/>
    <property type="project" value="UniProtKB-UniRule"/>
</dbReference>
<dbReference type="GO" id="GO:0019545">
    <property type="term" value="P:L-arginine catabolic process to succinate"/>
    <property type="evidence" value="ECO:0007669"/>
    <property type="project" value="UniProtKB-UniRule"/>
</dbReference>
<dbReference type="Pfam" id="PF04952">
    <property type="entry name" value="AstE_AspA_hybrid"/>
    <property type="match status" value="1"/>
</dbReference>
<dbReference type="InterPro" id="IPR050178">
    <property type="entry name" value="AspA/AstE_fam"/>
</dbReference>
<name>A0A2N5EJK9_9GAMM</name>
<dbReference type="InterPro" id="IPR007036">
    <property type="entry name" value="Aste_AspA_hybrid_dom"/>
</dbReference>
<dbReference type="UniPathway" id="UPA00185">
    <property type="reaction ID" value="UER00283"/>
</dbReference>